<evidence type="ECO:0000313" key="8">
    <source>
        <dbReference type="EMBL" id="QDZ19249.1"/>
    </source>
</evidence>
<dbReference type="EMBL" id="CP031035">
    <property type="protein sequence ID" value="QDZ19249.1"/>
    <property type="molecule type" value="Genomic_DNA"/>
</dbReference>
<dbReference type="Pfam" id="PF00134">
    <property type="entry name" value="Cyclin_N"/>
    <property type="match status" value="1"/>
</dbReference>
<dbReference type="STRING" id="1764295.A0A5B8MFS1"/>
<evidence type="ECO:0000256" key="2">
    <source>
        <dbReference type="ARBA" id="ARBA00023127"/>
    </source>
</evidence>
<evidence type="ECO:0000256" key="5">
    <source>
        <dbReference type="SAM" id="MobiDB-lite"/>
    </source>
</evidence>
<dbReference type="OrthoDB" id="5590282at2759"/>
<dbReference type="SMART" id="SM00385">
    <property type="entry name" value="CYCLIN"/>
    <property type="match status" value="2"/>
</dbReference>
<dbReference type="Proteomes" id="UP000316726">
    <property type="component" value="Chromosome 2"/>
</dbReference>
<dbReference type="CDD" id="cd20567">
    <property type="entry name" value="CYCLIN_AtCycB-like_rpt1"/>
    <property type="match status" value="1"/>
</dbReference>
<comment type="similarity">
    <text evidence="4">Belongs to the cyclin family.</text>
</comment>
<feature type="region of interest" description="Disordered" evidence="5">
    <location>
        <begin position="55"/>
        <end position="106"/>
    </location>
</feature>
<dbReference type="Gene3D" id="1.10.472.10">
    <property type="entry name" value="Cyclin-like"/>
    <property type="match status" value="2"/>
</dbReference>
<dbReference type="InterPro" id="IPR006671">
    <property type="entry name" value="Cyclin_N"/>
</dbReference>
<feature type="domain" description="Cyclin-like" evidence="6">
    <location>
        <begin position="169"/>
        <end position="253"/>
    </location>
</feature>
<dbReference type="InterPro" id="IPR036915">
    <property type="entry name" value="Cyclin-like_sf"/>
</dbReference>
<evidence type="ECO:0000256" key="1">
    <source>
        <dbReference type="ARBA" id="ARBA00022618"/>
    </source>
</evidence>
<reference evidence="8 9" key="1">
    <citation type="submission" date="2018-07" db="EMBL/GenBank/DDBJ databases">
        <title>The complete nuclear genome of the prasinophyte Chloropicon primus (CCMP1205).</title>
        <authorList>
            <person name="Pombert J.-F."/>
            <person name="Otis C."/>
            <person name="Turmel M."/>
            <person name="Lemieux C."/>
        </authorList>
    </citation>
    <scope>NUCLEOTIDE SEQUENCE [LARGE SCALE GENOMIC DNA]</scope>
    <source>
        <strain evidence="8 9">CCMP1205</strain>
    </source>
</reference>
<dbReference type="PANTHER" id="PTHR10177">
    <property type="entry name" value="CYCLINS"/>
    <property type="match status" value="1"/>
</dbReference>
<evidence type="ECO:0000256" key="4">
    <source>
        <dbReference type="RuleBase" id="RU000383"/>
    </source>
</evidence>
<dbReference type="PROSITE" id="PS00292">
    <property type="entry name" value="CYCLINS"/>
    <property type="match status" value="1"/>
</dbReference>
<dbReference type="InterPro" id="IPR048258">
    <property type="entry name" value="Cyclins_cyclin-box"/>
</dbReference>
<gene>
    <name evidence="8" type="ORF">A3770_02p17670</name>
</gene>
<dbReference type="SMART" id="SM01332">
    <property type="entry name" value="Cyclin_C"/>
    <property type="match status" value="1"/>
</dbReference>
<protein>
    <submittedName>
        <fullName evidence="8">Cyclin</fullName>
    </submittedName>
</protein>
<feature type="compositionally biased region" description="Low complexity" evidence="5">
    <location>
        <begin position="91"/>
        <end position="103"/>
    </location>
</feature>
<keyword evidence="3" id="KW-0131">Cell cycle</keyword>
<sequence>MAAFVRAAAGRNGRVADENSMSIKEDGKFAMGNGGLGRKPLQALDNLASALTGRCNVGGKKSQKGSSATGQYDWSRQPLQNVTNGDKRSSSTRGTERSTLSRLLDQRSKQANDGLTDIDSMDKGNPQAVAEYACDIYNYYKEVEGVYHPQDYMGSQTDINEKMRSILMDWLIEVHIKFKLMPETLYLTIQLIDRFLAKKQTNRKNLQLVGITAMLLASKYEEIWSPEVKDFVFISDKAYTKQQLLQMERVMLNTLKYRLTVPTHYHFLLRYLKAVKADKKCENYAFFLMELGLVNYKCIKYPSSLIATASVYAALRTLNKNAWPRALQQHSGYSESEVRDCATFLVGLHKASGSSSLRAVVKKYSSSKLGQVARMTPYEFN</sequence>
<dbReference type="AlphaFoldDB" id="A0A5B8MFS1"/>
<dbReference type="InterPro" id="IPR004367">
    <property type="entry name" value="Cyclin_C-dom"/>
</dbReference>
<feature type="compositionally biased region" description="Polar residues" evidence="5">
    <location>
        <begin position="64"/>
        <end position="84"/>
    </location>
</feature>
<feature type="domain" description="Cyclin C-terminal" evidence="7">
    <location>
        <begin position="262"/>
        <end position="378"/>
    </location>
</feature>
<dbReference type="GO" id="GO:0051301">
    <property type="term" value="P:cell division"/>
    <property type="evidence" value="ECO:0007669"/>
    <property type="project" value="UniProtKB-KW"/>
</dbReference>
<feature type="domain" description="Cyclin-like" evidence="6">
    <location>
        <begin position="266"/>
        <end position="347"/>
    </location>
</feature>
<dbReference type="SUPFAM" id="SSF47954">
    <property type="entry name" value="Cyclin-like"/>
    <property type="match status" value="2"/>
</dbReference>
<evidence type="ECO:0000259" key="6">
    <source>
        <dbReference type="SMART" id="SM00385"/>
    </source>
</evidence>
<keyword evidence="1" id="KW-0132">Cell division</keyword>
<accession>A0A5B8MFS1</accession>
<evidence type="ECO:0000259" key="7">
    <source>
        <dbReference type="SMART" id="SM01332"/>
    </source>
</evidence>
<proteinExistence type="inferred from homology"/>
<dbReference type="InterPro" id="IPR039361">
    <property type="entry name" value="Cyclin"/>
</dbReference>
<organism evidence="8 9">
    <name type="scientific">Chloropicon primus</name>
    <dbReference type="NCBI Taxonomy" id="1764295"/>
    <lineage>
        <taxon>Eukaryota</taxon>
        <taxon>Viridiplantae</taxon>
        <taxon>Chlorophyta</taxon>
        <taxon>Chloropicophyceae</taxon>
        <taxon>Chloropicales</taxon>
        <taxon>Chloropicaceae</taxon>
        <taxon>Chloropicon</taxon>
    </lineage>
</organism>
<keyword evidence="2 4" id="KW-0195">Cyclin</keyword>
<keyword evidence="9" id="KW-1185">Reference proteome</keyword>
<evidence type="ECO:0000313" key="9">
    <source>
        <dbReference type="Proteomes" id="UP000316726"/>
    </source>
</evidence>
<dbReference type="FunFam" id="1.10.472.10:FF:000001">
    <property type="entry name" value="G2/mitotic-specific cyclin"/>
    <property type="match status" value="1"/>
</dbReference>
<dbReference type="Pfam" id="PF02984">
    <property type="entry name" value="Cyclin_C"/>
    <property type="match status" value="1"/>
</dbReference>
<dbReference type="InterPro" id="IPR013763">
    <property type="entry name" value="Cyclin-like_dom"/>
</dbReference>
<evidence type="ECO:0000256" key="3">
    <source>
        <dbReference type="ARBA" id="ARBA00023306"/>
    </source>
</evidence>
<name>A0A5B8MFS1_9CHLO</name>